<reference evidence="5 6" key="1">
    <citation type="submission" date="2017-07" db="EMBL/GenBank/DDBJ databases">
        <title>Draft Genome Sequences of Select Purple Nonsulfur Bacteria.</title>
        <authorList>
            <person name="Lasarre B."/>
            <person name="Mckinlay J.B."/>
        </authorList>
    </citation>
    <scope>NUCLEOTIDE SEQUENCE [LARGE SCALE GENOMIC DNA]</scope>
    <source>
        <strain evidence="5 6">DSM 11907</strain>
    </source>
</reference>
<dbReference type="Pfam" id="PF07167">
    <property type="entry name" value="PhaC_N"/>
    <property type="match status" value="1"/>
</dbReference>
<feature type="domain" description="Poly-beta-hydroxybutyrate polymerase N-terminal" evidence="4">
    <location>
        <begin position="10"/>
        <end position="49"/>
    </location>
</feature>
<name>A0A327KYU8_9BRAD</name>
<dbReference type="AlphaFoldDB" id="A0A327KYU8"/>
<accession>A0A327KYU8</accession>
<proteinExistence type="predicted"/>
<dbReference type="RefSeq" id="WP_111355037.1">
    <property type="nucleotide sequence ID" value="NZ_NHSK01000156.1"/>
</dbReference>
<gene>
    <name evidence="5" type="ORF">CH338_00285</name>
</gene>
<dbReference type="PANTHER" id="PTHR36837">
    <property type="entry name" value="POLY(3-HYDROXYALKANOATE) POLYMERASE SUBUNIT PHAC"/>
    <property type="match status" value="1"/>
</dbReference>
<comment type="caution">
    <text evidence="5">The sequence shown here is derived from an EMBL/GenBank/DDBJ whole genome shotgun (WGS) entry which is preliminary data.</text>
</comment>
<dbReference type="Gene3D" id="3.40.50.1820">
    <property type="entry name" value="alpha/beta hydrolase"/>
    <property type="match status" value="1"/>
</dbReference>
<keyword evidence="2" id="KW-0012">Acyltransferase</keyword>
<organism evidence="5 6">
    <name type="scientific">Rhodoplanes elegans</name>
    <dbReference type="NCBI Taxonomy" id="29408"/>
    <lineage>
        <taxon>Bacteria</taxon>
        <taxon>Pseudomonadati</taxon>
        <taxon>Pseudomonadota</taxon>
        <taxon>Alphaproteobacteria</taxon>
        <taxon>Hyphomicrobiales</taxon>
        <taxon>Nitrobacteraceae</taxon>
        <taxon>Rhodoplanes</taxon>
    </lineage>
</organism>
<dbReference type="InterPro" id="IPR051321">
    <property type="entry name" value="PHA/PHB_synthase"/>
</dbReference>
<sequence>MDRASDVAWRSIDRVFRARIGRLTAGISPVGLSEAYFDWLGHLWMSPGKQAQLVEKAWRKAGRIGLYWMQCISASNPSPCIDPLPQDDRFVAAEWQQWPHKLIYQNFLLHQQWWHNATTGVDGIDKHHERVVEFVTRQLLDVVSPSNIPWLNPEVSTATIKQGGLNLVRGMRHFHEDWLRLVGGRPPVGAEQFKVGVNVAVTPGKVVYRNRLIELIQYSPTTDDVYAEPVLIVPAWIMKYYVLDLSPHNSLVRYLVERGHTVFMISWKNPTGSDRDLGMDDYRELGIIAALGAIDAICDHRKTHAVGYCLGGTLLAIAAAAMARNGVDRFASITLLATLVDFTDPGELGLFISESEVSFLESMTWEQGYLDTHQMAGAFQLLRSNDLIWSRALRSYLLGVRPPMNDLMAWNADATRLPYRMHSEYLRRLYLDNDLASGRYKVGGRTIFLTDIRIPIYAVGTEKDHVAPWRSVFKLHHLTDTDVTFVLTTGGHNAGIVSEPGHKNRSFQMATKNTADRDTDPETWMTTAPRFEGSWWPTWQSWLARHSTGRVAPPPLGNMAIGLAPIADAPGTYVLER</sequence>
<dbReference type="OrthoDB" id="7208816at2"/>
<feature type="domain" description="Poly-beta-hydroxybutyrate polymerase N-terminal" evidence="3">
    <location>
        <begin position="86"/>
        <end position="255"/>
    </location>
</feature>
<evidence type="ECO:0000259" key="3">
    <source>
        <dbReference type="Pfam" id="PF07167"/>
    </source>
</evidence>
<dbReference type="InterPro" id="IPR010941">
    <property type="entry name" value="PhaC_N"/>
</dbReference>
<dbReference type="GO" id="GO:0016746">
    <property type="term" value="F:acyltransferase activity"/>
    <property type="evidence" value="ECO:0007669"/>
    <property type="project" value="UniProtKB-KW"/>
</dbReference>
<dbReference type="GO" id="GO:0042619">
    <property type="term" value="P:poly-hydroxybutyrate biosynthetic process"/>
    <property type="evidence" value="ECO:0007669"/>
    <property type="project" value="InterPro"/>
</dbReference>
<evidence type="ECO:0000313" key="5">
    <source>
        <dbReference type="EMBL" id="RAI42372.1"/>
    </source>
</evidence>
<evidence type="ECO:0000259" key="4">
    <source>
        <dbReference type="Pfam" id="PF12551"/>
    </source>
</evidence>
<keyword evidence="6" id="KW-1185">Reference proteome</keyword>
<dbReference type="SUPFAM" id="SSF53474">
    <property type="entry name" value="alpha/beta-Hydrolases"/>
    <property type="match status" value="1"/>
</dbReference>
<evidence type="ECO:0000313" key="6">
    <source>
        <dbReference type="Proteomes" id="UP000248863"/>
    </source>
</evidence>
<dbReference type="InterPro" id="IPR029058">
    <property type="entry name" value="AB_hydrolase_fold"/>
</dbReference>
<dbReference type="Proteomes" id="UP000248863">
    <property type="component" value="Unassembled WGS sequence"/>
</dbReference>
<protein>
    <submittedName>
        <fullName evidence="5">Poly-beta-hydroxybutyrate polymerase</fullName>
    </submittedName>
</protein>
<evidence type="ECO:0000256" key="2">
    <source>
        <dbReference type="ARBA" id="ARBA00023315"/>
    </source>
</evidence>
<evidence type="ECO:0000256" key="1">
    <source>
        <dbReference type="ARBA" id="ARBA00022679"/>
    </source>
</evidence>
<dbReference type="EMBL" id="NPEU01000001">
    <property type="protein sequence ID" value="RAI42372.1"/>
    <property type="molecule type" value="Genomic_DNA"/>
</dbReference>
<dbReference type="Pfam" id="PF12551">
    <property type="entry name" value="PHBC_N"/>
    <property type="match status" value="1"/>
</dbReference>
<dbReference type="InterPro" id="IPR022211">
    <property type="entry name" value="PHBC_N"/>
</dbReference>
<dbReference type="PANTHER" id="PTHR36837:SF5">
    <property type="entry name" value="POLY-3-HYDROXYBUTYRATE SYNTHASE"/>
    <property type="match status" value="1"/>
</dbReference>
<keyword evidence="1" id="KW-0808">Transferase</keyword>